<dbReference type="InterPro" id="IPR011063">
    <property type="entry name" value="TilS/TtcA_N"/>
</dbReference>
<protein>
    <recommendedName>
        <fullName evidence="7">tRNA(Ile)-lysidine synthase</fullName>
        <ecNumber evidence="7">6.3.4.19</ecNumber>
    </recommendedName>
    <alternativeName>
        <fullName evidence="7">tRNA(Ile)-2-lysyl-cytidine synthase</fullName>
    </alternativeName>
    <alternativeName>
        <fullName evidence="7">tRNA(Ile)-lysidine synthetase</fullName>
    </alternativeName>
</protein>
<comment type="subcellular location">
    <subcellularLocation>
        <location evidence="7">Cytoplasm</location>
    </subcellularLocation>
</comment>
<evidence type="ECO:0000256" key="7">
    <source>
        <dbReference type="HAMAP-Rule" id="MF_01161"/>
    </source>
</evidence>
<dbReference type="InterPro" id="IPR015262">
    <property type="entry name" value="tRNA_Ile_lys_synt_subst-bd"/>
</dbReference>
<dbReference type="Pfam" id="PF01171">
    <property type="entry name" value="ATP_bind_3"/>
    <property type="match status" value="1"/>
</dbReference>
<keyword evidence="11" id="KW-1185">Reference proteome</keyword>
<dbReference type="PANTHER" id="PTHR43033">
    <property type="entry name" value="TRNA(ILE)-LYSIDINE SYNTHASE-RELATED"/>
    <property type="match status" value="1"/>
</dbReference>
<dbReference type="EC" id="6.3.4.19" evidence="7"/>
<evidence type="ECO:0000256" key="1">
    <source>
        <dbReference type="ARBA" id="ARBA00022490"/>
    </source>
</evidence>
<dbReference type="SUPFAM" id="SSF52402">
    <property type="entry name" value="Adenine nucleotide alpha hydrolases-like"/>
    <property type="match status" value="1"/>
</dbReference>
<sequence length="308" mass="32393">MTGAVADFAERHLASTDVCVALSGGADSLALTAAAVRSGLGVRALIVDHGLQSGSAQVAESAALAATELGADARVLRVEVGRIGGLEAAARTARYRALEDARDGVPVLLGHTLDDQAETVLLGLARGSGARSIAGMQPWTAPLGRPLLTIRRAATRAACADLGLSPHDDPHNADPRFTRVRLRAEVLPLLEEVLHGGVAQALARTAGQLRDDLDVVENVVDQHSAVIAGDTVDCAHLAPLAPAIRSRLLRRWLTRQGATEPTETVVRAVGLLVTGWRGQGPVAIGGDHDHRLEIARRDARLVVERRVR</sequence>
<dbReference type="EMBL" id="JAPWIE010000005">
    <property type="protein sequence ID" value="MCZ4552052.1"/>
    <property type="molecule type" value="Genomic_DNA"/>
</dbReference>
<name>A0ABT4N299_GORRU</name>
<organism evidence="10 11">
    <name type="scientific">Gordonia rubripertincta</name>
    <name type="common">Rhodococcus corallinus</name>
    <dbReference type="NCBI Taxonomy" id="36822"/>
    <lineage>
        <taxon>Bacteria</taxon>
        <taxon>Bacillati</taxon>
        <taxon>Actinomycetota</taxon>
        <taxon>Actinomycetes</taxon>
        <taxon>Mycobacteriales</taxon>
        <taxon>Gordoniaceae</taxon>
        <taxon>Gordonia</taxon>
    </lineage>
</organism>
<evidence type="ECO:0000259" key="9">
    <source>
        <dbReference type="Pfam" id="PF09179"/>
    </source>
</evidence>
<feature type="domain" description="tRNA(Ile)-lysidine/2-thiocytidine synthase N-terminal" evidence="8">
    <location>
        <begin position="18"/>
        <end position="184"/>
    </location>
</feature>
<keyword evidence="3 7" id="KW-0819">tRNA processing</keyword>
<dbReference type="NCBIfam" id="TIGR02432">
    <property type="entry name" value="lysidine_TilS_N"/>
    <property type="match status" value="1"/>
</dbReference>
<dbReference type="SUPFAM" id="SSF82829">
    <property type="entry name" value="MesJ substrate recognition domain-like"/>
    <property type="match status" value="1"/>
</dbReference>
<dbReference type="CDD" id="cd01992">
    <property type="entry name" value="TilS_N"/>
    <property type="match status" value="1"/>
</dbReference>
<keyword evidence="2 7" id="KW-0436">Ligase</keyword>
<reference evidence="10" key="1">
    <citation type="submission" date="2022-12" db="EMBL/GenBank/DDBJ databases">
        <authorList>
            <person name="Krivoruchko A.V."/>
            <person name="Elkin A."/>
        </authorList>
    </citation>
    <scope>NUCLEOTIDE SEQUENCE</scope>
    <source>
        <strain evidence="10">IEGM 1388</strain>
    </source>
</reference>
<dbReference type="Gene3D" id="3.40.50.620">
    <property type="entry name" value="HUPs"/>
    <property type="match status" value="1"/>
</dbReference>
<dbReference type="InterPro" id="IPR012094">
    <property type="entry name" value="tRNA_Ile_lys_synt"/>
</dbReference>
<accession>A0ABT4N299</accession>
<keyword evidence="4 7" id="KW-0547">Nucleotide-binding</keyword>
<feature type="binding site" evidence="7">
    <location>
        <begin position="23"/>
        <end position="28"/>
    </location>
    <ligand>
        <name>ATP</name>
        <dbReference type="ChEBI" id="CHEBI:30616"/>
    </ligand>
</feature>
<feature type="domain" description="tRNA(Ile)-lysidine synthase substrate-binding" evidence="9">
    <location>
        <begin position="233"/>
        <end position="298"/>
    </location>
</feature>
<comment type="domain">
    <text evidence="7">The N-terminal region contains the highly conserved SGGXDS motif, predicted to be a P-loop motif involved in ATP binding.</text>
</comment>
<evidence type="ECO:0000313" key="11">
    <source>
        <dbReference type="Proteomes" id="UP001067235"/>
    </source>
</evidence>
<comment type="similarity">
    <text evidence="7">Belongs to the tRNA(Ile)-lysidine synthase family.</text>
</comment>
<gene>
    <name evidence="7 10" type="primary">tilS</name>
    <name evidence="10" type="ORF">O4213_18820</name>
</gene>
<dbReference type="PANTHER" id="PTHR43033:SF1">
    <property type="entry name" value="TRNA(ILE)-LYSIDINE SYNTHASE-RELATED"/>
    <property type="match status" value="1"/>
</dbReference>
<evidence type="ECO:0000256" key="4">
    <source>
        <dbReference type="ARBA" id="ARBA00022741"/>
    </source>
</evidence>
<evidence type="ECO:0000256" key="6">
    <source>
        <dbReference type="ARBA" id="ARBA00048539"/>
    </source>
</evidence>
<evidence type="ECO:0000313" key="10">
    <source>
        <dbReference type="EMBL" id="MCZ4552052.1"/>
    </source>
</evidence>
<evidence type="ECO:0000256" key="5">
    <source>
        <dbReference type="ARBA" id="ARBA00022840"/>
    </source>
</evidence>
<proteinExistence type="inferred from homology"/>
<dbReference type="InterPro" id="IPR014729">
    <property type="entry name" value="Rossmann-like_a/b/a_fold"/>
</dbReference>
<comment type="function">
    <text evidence="7">Ligates lysine onto the cytidine present at position 34 of the AUA codon-specific tRNA(Ile) that contains the anticodon CAU, in an ATP-dependent manner. Cytidine is converted to lysidine, thus changing the amino acid specificity of the tRNA from methionine to isoleucine.</text>
</comment>
<evidence type="ECO:0000256" key="3">
    <source>
        <dbReference type="ARBA" id="ARBA00022694"/>
    </source>
</evidence>
<comment type="catalytic activity">
    <reaction evidence="6 7">
        <text>cytidine(34) in tRNA(Ile2) + L-lysine + ATP = lysidine(34) in tRNA(Ile2) + AMP + diphosphate + H(+)</text>
        <dbReference type="Rhea" id="RHEA:43744"/>
        <dbReference type="Rhea" id="RHEA-COMP:10625"/>
        <dbReference type="Rhea" id="RHEA-COMP:10670"/>
        <dbReference type="ChEBI" id="CHEBI:15378"/>
        <dbReference type="ChEBI" id="CHEBI:30616"/>
        <dbReference type="ChEBI" id="CHEBI:32551"/>
        <dbReference type="ChEBI" id="CHEBI:33019"/>
        <dbReference type="ChEBI" id="CHEBI:82748"/>
        <dbReference type="ChEBI" id="CHEBI:83665"/>
        <dbReference type="ChEBI" id="CHEBI:456215"/>
        <dbReference type="EC" id="6.3.4.19"/>
    </reaction>
</comment>
<dbReference type="InterPro" id="IPR012795">
    <property type="entry name" value="tRNA_Ile_lys_synt_N"/>
</dbReference>
<keyword evidence="5 7" id="KW-0067">ATP-binding</keyword>
<dbReference type="Proteomes" id="UP001067235">
    <property type="component" value="Unassembled WGS sequence"/>
</dbReference>
<dbReference type="Gene3D" id="1.20.59.20">
    <property type="match status" value="1"/>
</dbReference>
<dbReference type="GO" id="GO:0032267">
    <property type="term" value="F:tRNA(Ile)-lysidine synthase activity"/>
    <property type="evidence" value="ECO:0007669"/>
    <property type="project" value="UniProtKB-EC"/>
</dbReference>
<evidence type="ECO:0000259" key="8">
    <source>
        <dbReference type="Pfam" id="PF01171"/>
    </source>
</evidence>
<comment type="caution">
    <text evidence="10">The sequence shown here is derived from an EMBL/GenBank/DDBJ whole genome shotgun (WGS) entry which is preliminary data.</text>
</comment>
<dbReference type="HAMAP" id="MF_01161">
    <property type="entry name" value="tRNA_Ile_lys_synt"/>
    <property type="match status" value="1"/>
</dbReference>
<keyword evidence="1 7" id="KW-0963">Cytoplasm</keyword>
<evidence type="ECO:0000256" key="2">
    <source>
        <dbReference type="ARBA" id="ARBA00022598"/>
    </source>
</evidence>
<dbReference type="Pfam" id="PF09179">
    <property type="entry name" value="TilS"/>
    <property type="match status" value="1"/>
</dbReference>